<protein>
    <recommendedName>
        <fullName evidence="3">Gag-pol polyprotein</fullName>
    </recommendedName>
</protein>
<organism evidence="1 2">
    <name type="scientific">Solanum verrucosum</name>
    <dbReference type="NCBI Taxonomy" id="315347"/>
    <lineage>
        <taxon>Eukaryota</taxon>
        <taxon>Viridiplantae</taxon>
        <taxon>Streptophyta</taxon>
        <taxon>Embryophyta</taxon>
        <taxon>Tracheophyta</taxon>
        <taxon>Spermatophyta</taxon>
        <taxon>Magnoliopsida</taxon>
        <taxon>eudicotyledons</taxon>
        <taxon>Gunneridae</taxon>
        <taxon>Pentapetalae</taxon>
        <taxon>asterids</taxon>
        <taxon>lamiids</taxon>
        <taxon>Solanales</taxon>
        <taxon>Solanaceae</taxon>
        <taxon>Solanoideae</taxon>
        <taxon>Solaneae</taxon>
        <taxon>Solanum</taxon>
    </lineage>
</organism>
<proteinExistence type="predicted"/>
<dbReference type="EMBL" id="CP133618">
    <property type="protein sequence ID" value="WMV37193.1"/>
    <property type="molecule type" value="Genomic_DNA"/>
</dbReference>
<keyword evidence="2" id="KW-1185">Reference proteome</keyword>
<dbReference type="Proteomes" id="UP001234989">
    <property type="component" value="Chromosome 7"/>
</dbReference>
<gene>
    <name evidence="1" type="ORF">MTR67_030578</name>
</gene>
<feature type="non-terminal residue" evidence="1">
    <location>
        <position position="71"/>
    </location>
</feature>
<name>A0AAF0U132_SOLVR</name>
<reference evidence="1" key="1">
    <citation type="submission" date="2023-08" db="EMBL/GenBank/DDBJ databases">
        <title>A de novo genome assembly of Solanum verrucosum Schlechtendal, a Mexican diploid species geographically isolated from the other diploid A-genome species in potato relatives.</title>
        <authorList>
            <person name="Hosaka K."/>
        </authorList>
    </citation>
    <scope>NUCLEOTIDE SEQUENCE</scope>
    <source>
        <tissue evidence="1">Young leaves</tissue>
    </source>
</reference>
<evidence type="ECO:0008006" key="3">
    <source>
        <dbReference type="Google" id="ProtNLM"/>
    </source>
</evidence>
<sequence length="71" mass="8326">MNPPSFTGSSVTADPKNFIEELKRVFDVMHIVDAERVELPAYQMKGVTRIWFDQWKKNRVEDVPIVSWVVF</sequence>
<accession>A0AAF0U132</accession>
<dbReference type="AlphaFoldDB" id="A0AAF0U132"/>
<evidence type="ECO:0000313" key="1">
    <source>
        <dbReference type="EMBL" id="WMV37193.1"/>
    </source>
</evidence>
<evidence type="ECO:0000313" key="2">
    <source>
        <dbReference type="Proteomes" id="UP001234989"/>
    </source>
</evidence>